<feature type="region of interest" description="Disordered" evidence="1">
    <location>
        <begin position="217"/>
        <end position="243"/>
    </location>
</feature>
<organism evidence="2 3">
    <name type="scientific">Paramecium sonneborni</name>
    <dbReference type="NCBI Taxonomy" id="65129"/>
    <lineage>
        <taxon>Eukaryota</taxon>
        <taxon>Sar</taxon>
        <taxon>Alveolata</taxon>
        <taxon>Ciliophora</taxon>
        <taxon>Intramacronucleata</taxon>
        <taxon>Oligohymenophorea</taxon>
        <taxon>Peniculida</taxon>
        <taxon>Parameciidae</taxon>
        <taxon>Paramecium</taxon>
    </lineage>
</organism>
<accession>A0A8S1RDW9</accession>
<feature type="compositionally biased region" description="Basic and acidic residues" evidence="1">
    <location>
        <begin position="300"/>
        <end position="309"/>
    </location>
</feature>
<feature type="compositionally biased region" description="Low complexity" evidence="1">
    <location>
        <begin position="393"/>
        <end position="403"/>
    </location>
</feature>
<evidence type="ECO:0000256" key="1">
    <source>
        <dbReference type="SAM" id="MobiDB-lite"/>
    </source>
</evidence>
<feature type="compositionally biased region" description="Low complexity" evidence="1">
    <location>
        <begin position="228"/>
        <end position="240"/>
    </location>
</feature>
<feature type="compositionally biased region" description="Basic and acidic residues" evidence="1">
    <location>
        <begin position="276"/>
        <end position="291"/>
    </location>
</feature>
<feature type="compositionally biased region" description="Low complexity" evidence="1">
    <location>
        <begin position="343"/>
        <end position="360"/>
    </location>
</feature>
<dbReference type="OrthoDB" id="304831at2759"/>
<comment type="caution">
    <text evidence="2">The sequence shown here is derived from an EMBL/GenBank/DDBJ whole genome shotgun (WGS) entry which is preliminary data.</text>
</comment>
<dbReference type="Proteomes" id="UP000692954">
    <property type="component" value="Unassembled WGS sequence"/>
</dbReference>
<feature type="region of interest" description="Disordered" evidence="1">
    <location>
        <begin position="274"/>
        <end position="413"/>
    </location>
</feature>
<gene>
    <name evidence="2" type="ORF">PSON_ATCC_30995.1.T1630024</name>
</gene>
<protein>
    <submittedName>
        <fullName evidence="2">Uncharacterized protein</fullName>
    </submittedName>
</protein>
<sequence>MSEEQNSILTTIKYYKSILKFPSFPKQYSELDETQEQNELFFCNSKQRKEESLKLLKEWAQNRMELFEKNREVVEELANSCDYRIRLSVDFLQIVYKFFNEKYFHEQQYAQFLITKPQVALKQNPLNQLLYSGIGSSISTFEEYNLKRLEKIANFAHTIQTEILKAQSFNELSDMDRQLDLLLSSIITQKKLLQNYITSAGQKLNLIIQQFPQNNTSQRQRKPIFDDQQQQQQQQQQPQQSRTDKILQNISALGTLLVGAQSLQDPVEMELNQQMKDQERQIREQQLKEEQSLSNGSELQQEKQQKEEQQQETNTNKQEGQVDQQIKNEQKVENQEQLEENQTEQQIEQQSQQEKLSQKQPETFSGAEYYKQQQQLKERQQFDQNKMRSKNYQSQTQPNIQQQIRHEDDGRKQSNQPVDLYRIIISFVATQQYANKLLNQLAEKVLQYWKQVAAIEQKRAQWAKDSCLIYQKGMAEVHNLQVELPELTIDVDQHYNLKKLLPKEIAQFEDGHQDEFISTLVIKEIGCQAARLLLVKEFKVHVIDKNNELQAILVLTIDKYVGCWLKHDDTMEAVDNPVLHYPINGMAIQKVNELTLDIMPSRHLLFLNIANDRQKSKIKFQTADDMEEFCTISQAKG</sequence>
<evidence type="ECO:0000313" key="3">
    <source>
        <dbReference type="Proteomes" id="UP000692954"/>
    </source>
</evidence>
<dbReference type="AlphaFoldDB" id="A0A8S1RDW9"/>
<evidence type="ECO:0000313" key="2">
    <source>
        <dbReference type="EMBL" id="CAD8125887.1"/>
    </source>
</evidence>
<name>A0A8S1RDW9_9CILI</name>
<feature type="compositionally biased region" description="Low complexity" evidence="1">
    <location>
        <begin position="311"/>
        <end position="325"/>
    </location>
</feature>
<proteinExistence type="predicted"/>
<dbReference type="EMBL" id="CAJJDN010000163">
    <property type="protein sequence ID" value="CAD8125887.1"/>
    <property type="molecule type" value="Genomic_DNA"/>
</dbReference>
<reference evidence="2" key="1">
    <citation type="submission" date="2021-01" db="EMBL/GenBank/DDBJ databases">
        <authorList>
            <consortium name="Genoscope - CEA"/>
            <person name="William W."/>
        </authorList>
    </citation>
    <scope>NUCLEOTIDE SEQUENCE</scope>
</reference>
<keyword evidence="3" id="KW-1185">Reference proteome</keyword>